<name>A0AA35LS87_9HYPO</name>
<accession>A0AA35LS87</accession>
<sequence length="273" mass="31164">MSRILCPCVVCGNRVGGREHPEDDEATLWLSKFRGVYNHHGEGYILTGVCFSIEPEEEQVGAPPANNSTWDDEGYKIETENGTFNVVTSRSKRTVGMGFLYMTFVGNFFPPTATQKRLHEICSSVYINGTALNWVPPAIEDVIGLEIAFHNPLRASEATNLLDQEPENLQPIADIPNLRESAGNRLDQLPQELIEMIAKELPTQDFLNTRLATRSFWPMFHTQSFWRTRFTTGGERSWLFEALNTHETIDWRSLYLKTNESRLTLGLRNRKRI</sequence>
<evidence type="ECO:0000259" key="1">
    <source>
        <dbReference type="PROSITE" id="PS50181"/>
    </source>
</evidence>
<dbReference type="PROSITE" id="PS50181">
    <property type="entry name" value="FBOX"/>
    <property type="match status" value="1"/>
</dbReference>
<dbReference type="AlphaFoldDB" id="A0AA35LS87"/>
<dbReference type="InterPro" id="IPR001810">
    <property type="entry name" value="F-box_dom"/>
</dbReference>
<feature type="domain" description="F-box" evidence="1">
    <location>
        <begin position="183"/>
        <end position="229"/>
    </location>
</feature>
<dbReference type="InterPro" id="IPR036047">
    <property type="entry name" value="F-box-like_dom_sf"/>
</dbReference>
<reference evidence="2" key="1">
    <citation type="submission" date="2023-01" db="EMBL/GenBank/DDBJ databases">
        <authorList>
            <person name="Piombo E."/>
        </authorList>
    </citation>
    <scope>NUCLEOTIDE SEQUENCE</scope>
</reference>
<dbReference type="Gene3D" id="1.20.1280.50">
    <property type="match status" value="1"/>
</dbReference>
<proteinExistence type="predicted"/>
<dbReference type="Proteomes" id="UP001160390">
    <property type="component" value="Unassembled WGS sequence"/>
</dbReference>
<dbReference type="EMBL" id="CABFNP030000582">
    <property type="protein sequence ID" value="CAI6046812.1"/>
    <property type="molecule type" value="Genomic_DNA"/>
</dbReference>
<keyword evidence="3" id="KW-1185">Reference proteome</keyword>
<gene>
    <name evidence="2" type="ORF">CCHLO57077_00013019</name>
</gene>
<organism evidence="2 3">
    <name type="scientific">Clonostachys chloroleuca</name>
    <dbReference type="NCBI Taxonomy" id="1926264"/>
    <lineage>
        <taxon>Eukaryota</taxon>
        <taxon>Fungi</taxon>
        <taxon>Dikarya</taxon>
        <taxon>Ascomycota</taxon>
        <taxon>Pezizomycotina</taxon>
        <taxon>Sordariomycetes</taxon>
        <taxon>Hypocreomycetidae</taxon>
        <taxon>Hypocreales</taxon>
        <taxon>Bionectriaceae</taxon>
        <taxon>Clonostachys</taxon>
    </lineage>
</organism>
<evidence type="ECO:0000313" key="2">
    <source>
        <dbReference type="EMBL" id="CAI6046812.1"/>
    </source>
</evidence>
<dbReference type="SUPFAM" id="SSF81383">
    <property type="entry name" value="F-box domain"/>
    <property type="match status" value="1"/>
</dbReference>
<evidence type="ECO:0000313" key="3">
    <source>
        <dbReference type="Proteomes" id="UP001160390"/>
    </source>
</evidence>
<comment type="caution">
    <text evidence="2">The sequence shown here is derived from an EMBL/GenBank/DDBJ whole genome shotgun (WGS) entry which is preliminary data.</text>
</comment>
<protein>
    <recommendedName>
        <fullName evidence="1">F-box domain-containing protein</fullName>
    </recommendedName>
</protein>